<dbReference type="Proteomes" id="UP001162164">
    <property type="component" value="Unassembled WGS sequence"/>
</dbReference>
<proteinExistence type="predicted"/>
<comment type="caution">
    <text evidence="1">The sequence shown here is derived from an EMBL/GenBank/DDBJ whole genome shotgun (WGS) entry which is preliminary data.</text>
</comment>
<name>A0ABQ9JMJ0_9CUCU</name>
<evidence type="ECO:0000313" key="1">
    <source>
        <dbReference type="EMBL" id="KAJ8978917.1"/>
    </source>
</evidence>
<keyword evidence="2" id="KW-1185">Reference proteome</keyword>
<gene>
    <name evidence="1" type="ORF">NQ317_013355</name>
</gene>
<sequence length="56" mass="6146">MIYQMVIKGQTTEKNYTVHLTSAPNHNCPARFSCSTSSGNFTLKSLLALSSLSIRP</sequence>
<reference evidence="1" key="1">
    <citation type="journal article" date="2023" name="Insect Mol. Biol.">
        <title>Genome sequencing provides insights into the evolution of gene families encoding plant cell wall-degrading enzymes in longhorned beetles.</title>
        <authorList>
            <person name="Shin N.R."/>
            <person name="Okamura Y."/>
            <person name="Kirsch R."/>
            <person name="Pauchet Y."/>
        </authorList>
    </citation>
    <scope>NUCLEOTIDE SEQUENCE</scope>
    <source>
        <strain evidence="1">MMC_N1</strain>
    </source>
</reference>
<accession>A0ABQ9JMJ0</accession>
<evidence type="ECO:0000313" key="2">
    <source>
        <dbReference type="Proteomes" id="UP001162164"/>
    </source>
</evidence>
<dbReference type="EMBL" id="JAPWTJ010000391">
    <property type="protein sequence ID" value="KAJ8978917.1"/>
    <property type="molecule type" value="Genomic_DNA"/>
</dbReference>
<organism evidence="1 2">
    <name type="scientific">Molorchus minor</name>
    <dbReference type="NCBI Taxonomy" id="1323400"/>
    <lineage>
        <taxon>Eukaryota</taxon>
        <taxon>Metazoa</taxon>
        <taxon>Ecdysozoa</taxon>
        <taxon>Arthropoda</taxon>
        <taxon>Hexapoda</taxon>
        <taxon>Insecta</taxon>
        <taxon>Pterygota</taxon>
        <taxon>Neoptera</taxon>
        <taxon>Endopterygota</taxon>
        <taxon>Coleoptera</taxon>
        <taxon>Polyphaga</taxon>
        <taxon>Cucujiformia</taxon>
        <taxon>Chrysomeloidea</taxon>
        <taxon>Cerambycidae</taxon>
        <taxon>Lamiinae</taxon>
        <taxon>Monochamini</taxon>
        <taxon>Molorchus</taxon>
    </lineage>
</organism>
<protein>
    <submittedName>
        <fullName evidence="1">Uncharacterized protein</fullName>
    </submittedName>
</protein>